<accession>G0SBF3</accession>
<feature type="compositionally biased region" description="Low complexity" evidence="1">
    <location>
        <begin position="94"/>
        <end position="107"/>
    </location>
</feature>
<protein>
    <submittedName>
        <fullName evidence="2">Uncharacterized protein</fullName>
    </submittedName>
</protein>
<evidence type="ECO:0000313" key="2">
    <source>
        <dbReference type="EMBL" id="EGS19533.1"/>
    </source>
</evidence>
<sequence length="166" mass="17749">MVPKAQSIEPKENKGKKYPILDIFTDRETAIILCTVANAALMPEANFEHVAKQMDMKNPRSIANAWGEIKKKIRDYQTKLPEDLRMPTPAPVDAEGPAAPAGRARSAICRLHGSGRVQKPEGASGAGDKRGRPHKAVAVSATAAAQKLVTPMPSAEDEEAGGEGKE</sequence>
<proteinExistence type="predicted"/>
<feature type="compositionally biased region" description="Low complexity" evidence="1">
    <location>
        <begin position="136"/>
        <end position="145"/>
    </location>
</feature>
<dbReference type="AlphaFoldDB" id="G0SBF3"/>
<dbReference type="GeneID" id="18259045"/>
<dbReference type="RefSeq" id="XP_006695355.1">
    <property type="nucleotide sequence ID" value="XM_006695292.1"/>
</dbReference>
<feature type="region of interest" description="Disordered" evidence="1">
    <location>
        <begin position="80"/>
        <end position="166"/>
    </location>
</feature>
<name>G0SBF3_CHATD</name>
<dbReference type="Proteomes" id="UP000008066">
    <property type="component" value="Unassembled WGS sequence"/>
</dbReference>
<gene>
    <name evidence="2" type="ORF">CTHT_0050070</name>
</gene>
<evidence type="ECO:0000256" key="1">
    <source>
        <dbReference type="SAM" id="MobiDB-lite"/>
    </source>
</evidence>
<dbReference type="KEGG" id="cthr:CTHT_0050070"/>
<evidence type="ECO:0000313" key="3">
    <source>
        <dbReference type="Proteomes" id="UP000008066"/>
    </source>
</evidence>
<feature type="compositionally biased region" description="Acidic residues" evidence="1">
    <location>
        <begin position="155"/>
        <end position="166"/>
    </location>
</feature>
<dbReference type="HOGENOM" id="CLU_1602497_0_0_1"/>
<dbReference type="OrthoDB" id="5403747at2759"/>
<keyword evidence="3" id="KW-1185">Reference proteome</keyword>
<organism evidence="3">
    <name type="scientific">Chaetomium thermophilum (strain DSM 1495 / CBS 144.50 / IMI 039719)</name>
    <name type="common">Thermochaetoides thermophila</name>
    <dbReference type="NCBI Taxonomy" id="759272"/>
    <lineage>
        <taxon>Eukaryota</taxon>
        <taxon>Fungi</taxon>
        <taxon>Dikarya</taxon>
        <taxon>Ascomycota</taxon>
        <taxon>Pezizomycotina</taxon>
        <taxon>Sordariomycetes</taxon>
        <taxon>Sordariomycetidae</taxon>
        <taxon>Sordariales</taxon>
        <taxon>Chaetomiaceae</taxon>
        <taxon>Thermochaetoides</taxon>
    </lineage>
</organism>
<reference evidence="2 3" key="1">
    <citation type="journal article" date="2011" name="Cell">
        <title>Insight into structure and assembly of the nuclear pore complex by utilizing the genome of a eukaryotic thermophile.</title>
        <authorList>
            <person name="Amlacher S."/>
            <person name="Sarges P."/>
            <person name="Flemming D."/>
            <person name="van Noort V."/>
            <person name="Kunze R."/>
            <person name="Devos D.P."/>
            <person name="Arumugam M."/>
            <person name="Bork P."/>
            <person name="Hurt E."/>
        </authorList>
    </citation>
    <scope>NUCLEOTIDE SEQUENCE [LARGE SCALE GENOMIC DNA]</scope>
    <source>
        <strain evidence="3">DSM 1495 / CBS 144.50 / IMI 039719</strain>
    </source>
</reference>
<dbReference type="EMBL" id="GL988044">
    <property type="protein sequence ID" value="EGS19533.1"/>
    <property type="molecule type" value="Genomic_DNA"/>
</dbReference>